<keyword evidence="3" id="KW-0413">Isomerase</keyword>
<dbReference type="Proteomes" id="UP000199343">
    <property type="component" value="Unassembled WGS sequence"/>
</dbReference>
<dbReference type="PANTHER" id="PTHR12110">
    <property type="entry name" value="HYDROXYPYRUVATE ISOMERASE"/>
    <property type="match status" value="1"/>
</dbReference>
<dbReference type="SUPFAM" id="SSF51658">
    <property type="entry name" value="Xylose isomerase-like"/>
    <property type="match status" value="1"/>
</dbReference>
<evidence type="ECO:0000313" key="3">
    <source>
        <dbReference type="EMBL" id="WSA31821.1"/>
    </source>
</evidence>
<accession>A0A1C6W1U9</accession>
<name>A0A1C6W1U9_9ACTN</name>
<dbReference type="Pfam" id="PF01261">
    <property type="entry name" value="AP_endonuc_2"/>
    <property type="match status" value="1"/>
</dbReference>
<dbReference type="RefSeq" id="WP_218107573.1">
    <property type="nucleotide sequence ID" value="NZ_CP109071.1"/>
</dbReference>
<dbReference type="InterPro" id="IPR036237">
    <property type="entry name" value="Xyl_isomerase-like_sf"/>
</dbReference>
<gene>
    <name evidence="2" type="ORF">GA0070608_4865</name>
    <name evidence="3" type="ORF">OIE14_27470</name>
</gene>
<dbReference type="AlphaFoldDB" id="A0A1C6W1U9"/>
<dbReference type="Gene3D" id="3.20.20.150">
    <property type="entry name" value="Divalent-metal-dependent TIM barrel enzymes"/>
    <property type="match status" value="1"/>
</dbReference>
<sequence>MQLTGRTRVAGAPVNYGIYQPAGPLVGPDELLADLVGDGYAGIDSGPIGYLGTGQSLARRLAATGVGLAGGWVDLRFADPDGYAEDLAQLDAALDVFTAVSTDDPRFAPRPTLACPANPARMARPGTPPDLASALPAAAWPDFAARVQQAADRCRDRGLEPVFHYHLGTDVETEAEADRLLELTDIAVCLDTGHLLLAGGDPVAAVRRWAGRIGQVHLKDADLAAHHRVRAAGGGLVDVVAAGGFCPLGTGDVDLAGVLAALDTVGYTGWLVIEQDAPAADRDLDRIRADQRANRRWLTEALR</sequence>
<dbReference type="InterPro" id="IPR013022">
    <property type="entry name" value="Xyl_isomerase-like_TIM-brl"/>
</dbReference>
<evidence type="ECO:0000259" key="1">
    <source>
        <dbReference type="Pfam" id="PF01261"/>
    </source>
</evidence>
<keyword evidence="5" id="KW-1185">Reference proteome</keyword>
<dbReference type="PANTHER" id="PTHR12110:SF41">
    <property type="entry name" value="INOSOSE DEHYDRATASE"/>
    <property type="match status" value="1"/>
</dbReference>
<dbReference type="GO" id="GO:0016853">
    <property type="term" value="F:isomerase activity"/>
    <property type="evidence" value="ECO:0007669"/>
    <property type="project" value="UniProtKB-KW"/>
</dbReference>
<proteinExistence type="predicted"/>
<reference evidence="2 4" key="1">
    <citation type="submission" date="2016-06" db="EMBL/GenBank/DDBJ databases">
        <authorList>
            <person name="Kjaerup R.B."/>
            <person name="Dalgaard T.S."/>
            <person name="Juul-Madsen H.R."/>
        </authorList>
    </citation>
    <scope>NUCLEOTIDE SEQUENCE [LARGE SCALE GENOMIC DNA]</scope>
    <source>
        <strain evidence="2 4">DSM 43363</strain>
    </source>
</reference>
<dbReference type="STRING" id="47871.GA0070608_4865"/>
<dbReference type="EMBL" id="FMIC01000002">
    <property type="protein sequence ID" value="SCL72140.1"/>
    <property type="molecule type" value="Genomic_DNA"/>
</dbReference>
<reference evidence="3 5" key="2">
    <citation type="submission" date="2022-10" db="EMBL/GenBank/DDBJ databases">
        <title>The complete genomes of actinobacterial strains from the NBC collection.</title>
        <authorList>
            <person name="Joergensen T.S."/>
            <person name="Alvarez Arevalo M."/>
            <person name="Sterndorff E.B."/>
            <person name="Faurdal D."/>
            <person name="Vuksanovic O."/>
            <person name="Mourched A.-S."/>
            <person name="Charusanti P."/>
            <person name="Shaw S."/>
            <person name="Blin K."/>
            <person name="Weber T."/>
        </authorList>
    </citation>
    <scope>NUCLEOTIDE SEQUENCE [LARGE SCALE GENOMIC DNA]</scope>
    <source>
        <strain evidence="3 5">NBC 01809</strain>
    </source>
</reference>
<evidence type="ECO:0000313" key="4">
    <source>
        <dbReference type="Proteomes" id="UP000199343"/>
    </source>
</evidence>
<evidence type="ECO:0000313" key="5">
    <source>
        <dbReference type="Proteomes" id="UP001334804"/>
    </source>
</evidence>
<dbReference type="InterPro" id="IPR050312">
    <property type="entry name" value="IolE/XylAMocC-like"/>
</dbReference>
<dbReference type="Proteomes" id="UP001334804">
    <property type="component" value="Chromosome"/>
</dbReference>
<dbReference type="EMBL" id="CP109071">
    <property type="protein sequence ID" value="WSA31821.1"/>
    <property type="molecule type" value="Genomic_DNA"/>
</dbReference>
<organism evidence="2 4">
    <name type="scientific">Micromonospora peucetia</name>
    <dbReference type="NCBI Taxonomy" id="47871"/>
    <lineage>
        <taxon>Bacteria</taxon>
        <taxon>Bacillati</taxon>
        <taxon>Actinomycetota</taxon>
        <taxon>Actinomycetes</taxon>
        <taxon>Micromonosporales</taxon>
        <taxon>Micromonosporaceae</taxon>
        <taxon>Micromonospora</taxon>
    </lineage>
</organism>
<evidence type="ECO:0000313" key="2">
    <source>
        <dbReference type="EMBL" id="SCL72140.1"/>
    </source>
</evidence>
<protein>
    <submittedName>
        <fullName evidence="2">2-keto-myo-inositol dehydratase</fullName>
    </submittedName>
    <submittedName>
        <fullName evidence="3">Sugar phosphate isomerase/epimerase</fullName>
    </submittedName>
</protein>
<feature type="domain" description="Xylose isomerase-like TIM barrel" evidence="1">
    <location>
        <begin position="86"/>
        <end position="287"/>
    </location>
</feature>